<evidence type="ECO:0000313" key="9">
    <source>
        <dbReference type="EMBL" id="KAK1257464.1"/>
    </source>
</evidence>
<dbReference type="Gene3D" id="2.60.120.650">
    <property type="entry name" value="Cupin"/>
    <property type="match status" value="1"/>
</dbReference>
<dbReference type="Pfam" id="PF12937">
    <property type="entry name" value="F-box-like"/>
    <property type="match status" value="1"/>
</dbReference>
<dbReference type="CDD" id="cd09917">
    <property type="entry name" value="F-box_SF"/>
    <property type="match status" value="1"/>
</dbReference>
<dbReference type="Gene3D" id="1.20.1280.50">
    <property type="match status" value="1"/>
</dbReference>
<proteinExistence type="inferred from homology"/>
<reference evidence="9" key="2">
    <citation type="submission" date="2023-06" db="EMBL/GenBank/DDBJ databases">
        <authorList>
            <person name="Ma L."/>
            <person name="Liu K.-W."/>
            <person name="Li Z."/>
            <person name="Hsiao Y.-Y."/>
            <person name="Qi Y."/>
            <person name="Fu T."/>
            <person name="Tang G."/>
            <person name="Zhang D."/>
            <person name="Sun W.-H."/>
            <person name="Liu D.-K."/>
            <person name="Li Y."/>
            <person name="Chen G.-Z."/>
            <person name="Liu X.-D."/>
            <person name="Liao X.-Y."/>
            <person name="Jiang Y.-T."/>
            <person name="Yu X."/>
            <person name="Hao Y."/>
            <person name="Huang J."/>
            <person name="Zhao X.-W."/>
            <person name="Ke S."/>
            <person name="Chen Y.-Y."/>
            <person name="Wu W.-L."/>
            <person name="Hsu J.-L."/>
            <person name="Lin Y.-F."/>
            <person name="Huang M.-D."/>
            <person name="Li C.-Y."/>
            <person name="Huang L."/>
            <person name="Wang Z.-W."/>
            <person name="Zhao X."/>
            <person name="Zhong W.-Y."/>
            <person name="Peng D.-H."/>
            <person name="Ahmad S."/>
            <person name="Lan S."/>
            <person name="Zhang J.-S."/>
            <person name="Tsai W.-C."/>
            <person name="Van De Peer Y."/>
            <person name="Liu Z.-J."/>
        </authorList>
    </citation>
    <scope>NUCLEOTIDE SEQUENCE</scope>
    <source>
        <strain evidence="9">SCP</strain>
        <tissue evidence="9">Leaves</tissue>
    </source>
</reference>
<dbReference type="EMBL" id="JAUJYN010000041">
    <property type="protein sequence ID" value="KAK1257464.1"/>
    <property type="molecule type" value="Genomic_DNA"/>
</dbReference>
<dbReference type="AlphaFoldDB" id="A0AAV8ZZV5"/>
<sequence>MDPAQSGPSIRNRRPDALGDFRVIPDELLCAILECLTPRDVGRLSCVSSVMYILCNEEPLWMRLCLRERGLIEYKGSWKRTTLYRQNQVSELADDYRKHLHFDGFNSLFLYRRWYRCFTRLDAFSVDNGNIERRKDLSEQEFQSEYDGQKPVLLTDLAESWPARTTWTTEKLLMNCGDIAFRISQMNSGKITMKLKDYMSYMQLQHDEDPLYIFDEKYGEIAPTLLKDYTVPHLFREDFFDVLDRDKRPPFRWLIIGPERSGASWHIDPALTSAWNTLLSGRKRWALYPPGRVPAGVTVHVNEEDGDVNIDSPSSLQWWLDVYPLLADHDKPLECTQLPGETIFVPSGWWHCVLNLETTIAVTQNFVNETNFKFVCLDMAPGHRHKGVVRAGLLAVRGCTPSDVMNDASLDTDQLNFPDMTRKEKRLRTQLKEDTQMDISGNNKNEFLEDQDFSYDIDFLSNFLEQDRDHYNSIWCSSNCIGQRELRLWLHKLWVVKPEMRSLIWEGACLALNAKRWLECVMEICASHNLPCPVDDERLPVGTGSNPVYLISGYVIKIYVEGGLESSVHSLGSELEFYTLLKEKSSPLIDNIPGVMASGFVVHENSFIRTVPWDGKGVPHEISKFDWVNENLAIDGFHFGVWSKQQFELREVGISACTGIWPYLITKRCKGDIFANLRDELPKEDILNLASFLGDKVRNLHLLPLPPMQSLISPDDEGKVHQNRRLNGQDEGLPHANASIMAVPECLTVPFEWPLFIASMNRRKRDLLSRLAKWGDPIPGNLINKLEEYVPHDLAMLLDVFKNKDGQYKFHGSPTWIHTDIMDDNIHMEPCVPNKSLGEITPEAIVMMVNGALNGCSQAKRPLKWHPTHILDFSNLSIGDPVCDLIPIYLDVFGGDSSLLRQFLESYRLPLTGLQGDVFSNGQLDGEKKFRRLSYRAMCYCILHEDNILGAIFSIWKELRTAKSWEEVEETVWGELNKYQCIN</sequence>
<dbReference type="SUPFAM" id="SSF56112">
    <property type="entry name" value="Protein kinase-like (PK-like)"/>
    <property type="match status" value="1"/>
</dbReference>
<evidence type="ECO:0000313" key="10">
    <source>
        <dbReference type="Proteomes" id="UP001179952"/>
    </source>
</evidence>
<comment type="similarity">
    <text evidence="2">Belongs to the JARID1 histone demethylase family.</text>
</comment>
<dbReference type="InterPro" id="IPR041667">
    <property type="entry name" value="Cupin_8"/>
</dbReference>
<keyword evidence="5" id="KW-0408">Iron</keyword>
<evidence type="ECO:0000259" key="8">
    <source>
        <dbReference type="PROSITE" id="PS51184"/>
    </source>
</evidence>
<dbReference type="PROSITE" id="PS50181">
    <property type="entry name" value="FBOX"/>
    <property type="match status" value="1"/>
</dbReference>
<dbReference type="PROSITE" id="PS51184">
    <property type="entry name" value="JMJC"/>
    <property type="match status" value="1"/>
</dbReference>
<evidence type="ECO:0000256" key="3">
    <source>
        <dbReference type="ARBA" id="ARBA00022723"/>
    </source>
</evidence>
<feature type="domain" description="F-box" evidence="7">
    <location>
        <begin position="18"/>
        <end position="64"/>
    </location>
</feature>
<dbReference type="SMART" id="SM00558">
    <property type="entry name" value="JmjC"/>
    <property type="match status" value="1"/>
</dbReference>
<protein>
    <submittedName>
        <fullName evidence="9">F-box protein</fullName>
    </submittedName>
</protein>
<dbReference type="PANTHER" id="PTHR12480:SF35">
    <property type="entry name" value="TRANSCRIPTION FACTOR JUMONJI, JMJC DOMAIN-CONTAINING PROTEIN"/>
    <property type="match status" value="1"/>
</dbReference>
<dbReference type="Proteomes" id="UP001179952">
    <property type="component" value="Unassembled WGS sequence"/>
</dbReference>
<keyword evidence="10" id="KW-1185">Reference proteome</keyword>
<evidence type="ECO:0000256" key="5">
    <source>
        <dbReference type="ARBA" id="ARBA00023004"/>
    </source>
</evidence>
<comment type="subcellular location">
    <subcellularLocation>
        <location evidence="1">Nucleus</location>
    </subcellularLocation>
</comment>
<dbReference type="InterPro" id="IPR003347">
    <property type="entry name" value="JmjC_dom"/>
</dbReference>
<evidence type="ECO:0000256" key="4">
    <source>
        <dbReference type="ARBA" id="ARBA00023002"/>
    </source>
</evidence>
<dbReference type="FunFam" id="2.60.120.650:FF:000045">
    <property type="entry name" value="F-box protein At1g78280"/>
    <property type="match status" value="1"/>
</dbReference>
<gene>
    <name evidence="9" type="ORF">QJS04_geneDACA023089</name>
</gene>
<evidence type="ECO:0000256" key="2">
    <source>
        <dbReference type="ARBA" id="ARBA00006801"/>
    </source>
</evidence>
<reference evidence="9" key="1">
    <citation type="journal article" date="2023" name="Nat. Commun.">
        <title>Diploid and tetraploid genomes of Acorus and the evolution of monocots.</title>
        <authorList>
            <person name="Ma L."/>
            <person name="Liu K.W."/>
            <person name="Li Z."/>
            <person name="Hsiao Y.Y."/>
            <person name="Qi Y."/>
            <person name="Fu T."/>
            <person name="Tang G.D."/>
            <person name="Zhang D."/>
            <person name="Sun W.H."/>
            <person name="Liu D.K."/>
            <person name="Li Y."/>
            <person name="Chen G.Z."/>
            <person name="Liu X.D."/>
            <person name="Liao X.Y."/>
            <person name="Jiang Y.T."/>
            <person name="Yu X."/>
            <person name="Hao Y."/>
            <person name="Huang J."/>
            <person name="Zhao X.W."/>
            <person name="Ke S."/>
            <person name="Chen Y.Y."/>
            <person name="Wu W.L."/>
            <person name="Hsu J.L."/>
            <person name="Lin Y.F."/>
            <person name="Huang M.D."/>
            <person name="Li C.Y."/>
            <person name="Huang L."/>
            <person name="Wang Z.W."/>
            <person name="Zhao X."/>
            <person name="Zhong W.Y."/>
            <person name="Peng D.H."/>
            <person name="Ahmad S."/>
            <person name="Lan S."/>
            <person name="Zhang J.S."/>
            <person name="Tsai W.C."/>
            <person name="Van de Peer Y."/>
            <person name="Liu Z.J."/>
        </authorList>
    </citation>
    <scope>NUCLEOTIDE SEQUENCE</scope>
    <source>
        <strain evidence="9">SCP</strain>
    </source>
</reference>
<dbReference type="InterPro" id="IPR001810">
    <property type="entry name" value="F-box_dom"/>
</dbReference>
<dbReference type="GO" id="GO:0005634">
    <property type="term" value="C:nucleus"/>
    <property type="evidence" value="ECO:0007669"/>
    <property type="project" value="UniProtKB-SubCell"/>
</dbReference>
<comment type="caution">
    <text evidence="9">The sequence shown here is derived from an EMBL/GenBank/DDBJ whole genome shotgun (WGS) entry which is preliminary data.</text>
</comment>
<dbReference type="Pfam" id="PF13621">
    <property type="entry name" value="Cupin_8"/>
    <property type="match status" value="1"/>
</dbReference>
<keyword evidence="4" id="KW-0560">Oxidoreductase</keyword>
<feature type="domain" description="JmjC" evidence="8">
    <location>
        <begin position="220"/>
        <end position="383"/>
    </location>
</feature>
<keyword evidence="3" id="KW-0479">Metal-binding</keyword>
<evidence type="ECO:0000256" key="6">
    <source>
        <dbReference type="ARBA" id="ARBA00023242"/>
    </source>
</evidence>
<dbReference type="SUPFAM" id="SSF81383">
    <property type="entry name" value="F-box domain"/>
    <property type="match status" value="1"/>
</dbReference>
<evidence type="ECO:0000256" key="1">
    <source>
        <dbReference type="ARBA" id="ARBA00004123"/>
    </source>
</evidence>
<dbReference type="GO" id="GO:0046872">
    <property type="term" value="F:metal ion binding"/>
    <property type="evidence" value="ECO:0007669"/>
    <property type="project" value="UniProtKB-KW"/>
</dbReference>
<accession>A0AAV8ZZV5</accession>
<dbReference type="GO" id="GO:0016491">
    <property type="term" value="F:oxidoreductase activity"/>
    <property type="evidence" value="ECO:0007669"/>
    <property type="project" value="UniProtKB-KW"/>
</dbReference>
<dbReference type="InterPro" id="IPR050910">
    <property type="entry name" value="JMJD6_ArgDemeth/LysHydrox"/>
</dbReference>
<name>A0AAV8ZZV5_ACOGR</name>
<organism evidence="9 10">
    <name type="scientific">Acorus gramineus</name>
    <name type="common">Dwarf sweet flag</name>
    <dbReference type="NCBI Taxonomy" id="55184"/>
    <lineage>
        <taxon>Eukaryota</taxon>
        <taxon>Viridiplantae</taxon>
        <taxon>Streptophyta</taxon>
        <taxon>Embryophyta</taxon>
        <taxon>Tracheophyta</taxon>
        <taxon>Spermatophyta</taxon>
        <taxon>Magnoliopsida</taxon>
        <taxon>Liliopsida</taxon>
        <taxon>Acoraceae</taxon>
        <taxon>Acorus</taxon>
    </lineage>
</organism>
<dbReference type="InterPro" id="IPR011009">
    <property type="entry name" value="Kinase-like_dom_sf"/>
</dbReference>
<dbReference type="GO" id="GO:0005737">
    <property type="term" value="C:cytoplasm"/>
    <property type="evidence" value="ECO:0007669"/>
    <property type="project" value="TreeGrafter"/>
</dbReference>
<dbReference type="InterPro" id="IPR036047">
    <property type="entry name" value="F-box-like_dom_sf"/>
</dbReference>
<dbReference type="SUPFAM" id="SSF51197">
    <property type="entry name" value="Clavaminate synthase-like"/>
    <property type="match status" value="1"/>
</dbReference>
<dbReference type="PANTHER" id="PTHR12480">
    <property type="entry name" value="ARGININE DEMETHYLASE AND LYSYL-HYDROXYLASE JMJD"/>
    <property type="match status" value="1"/>
</dbReference>
<keyword evidence="6" id="KW-0539">Nucleus</keyword>
<evidence type="ECO:0000259" key="7">
    <source>
        <dbReference type="PROSITE" id="PS50181"/>
    </source>
</evidence>